<comment type="subcellular location">
    <subcellularLocation>
        <location evidence="7">Cell inner membrane</location>
        <topology evidence="7">Multi-pass membrane protein</topology>
    </subcellularLocation>
    <subcellularLocation>
        <location evidence="1">Cell membrane</location>
        <topology evidence="1">Multi-pass membrane protein</topology>
    </subcellularLocation>
</comment>
<dbReference type="PANTHER" id="PTHR33778:SF1">
    <property type="entry name" value="MAGNESIUM TRANSPORTER YHID-RELATED"/>
    <property type="match status" value="1"/>
</dbReference>
<protein>
    <recommendedName>
        <fullName evidence="7">Protein MgtC</fullName>
    </recommendedName>
</protein>
<keyword evidence="5 7" id="KW-1133">Transmembrane helix</keyword>
<keyword evidence="9" id="KW-0489">Methyltransferase</keyword>
<feature type="transmembrane region" description="Helical" evidence="7">
    <location>
        <begin position="84"/>
        <end position="101"/>
    </location>
</feature>
<evidence type="ECO:0000256" key="1">
    <source>
        <dbReference type="ARBA" id="ARBA00004651"/>
    </source>
</evidence>
<dbReference type="Proteomes" id="UP000216885">
    <property type="component" value="Unassembled WGS sequence"/>
</dbReference>
<dbReference type="GO" id="GO:0032259">
    <property type="term" value="P:methylation"/>
    <property type="evidence" value="ECO:0007669"/>
    <property type="project" value="UniProtKB-KW"/>
</dbReference>
<evidence type="ECO:0000256" key="3">
    <source>
        <dbReference type="ARBA" id="ARBA00022475"/>
    </source>
</evidence>
<dbReference type="GO" id="GO:0008168">
    <property type="term" value="F:methyltransferase activity"/>
    <property type="evidence" value="ECO:0007669"/>
    <property type="project" value="UniProtKB-KW"/>
</dbReference>
<proteinExistence type="inferred from homology"/>
<dbReference type="InterPro" id="IPR003416">
    <property type="entry name" value="MgtC/SapB/SrpB/YhiD_fam"/>
</dbReference>
<feature type="transmembrane region" description="Helical" evidence="7">
    <location>
        <begin position="24"/>
        <end position="44"/>
    </location>
</feature>
<feature type="transmembrane region" description="Helical" evidence="7">
    <location>
        <begin position="56"/>
        <end position="78"/>
    </location>
</feature>
<evidence type="ECO:0000256" key="6">
    <source>
        <dbReference type="ARBA" id="ARBA00023136"/>
    </source>
</evidence>
<dbReference type="RefSeq" id="WP_094837116.1">
    <property type="nucleotide sequence ID" value="NZ_NEVQ01000003.1"/>
</dbReference>
<dbReference type="PANTHER" id="PTHR33778">
    <property type="entry name" value="PROTEIN MGTC"/>
    <property type="match status" value="1"/>
</dbReference>
<evidence type="ECO:0000256" key="5">
    <source>
        <dbReference type="ARBA" id="ARBA00022989"/>
    </source>
</evidence>
<gene>
    <name evidence="9" type="ORF">CAL20_02500</name>
</gene>
<accession>A0A261URM4</accession>
<keyword evidence="4 7" id="KW-0812">Transmembrane</keyword>
<evidence type="ECO:0000259" key="8">
    <source>
        <dbReference type="Pfam" id="PF02308"/>
    </source>
</evidence>
<feature type="transmembrane region" description="Helical" evidence="7">
    <location>
        <begin position="108"/>
        <end position="128"/>
    </location>
</feature>
<evidence type="ECO:0000256" key="2">
    <source>
        <dbReference type="ARBA" id="ARBA00009298"/>
    </source>
</evidence>
<dbReference type="PRINTS" id="PR01837">
    <property type="entry name" value="MGTCSAPBPROT"/>
</dbReference>
<dbReference type="EMBL" id="NEVQ01000003">
    <property type="protein sequence ID" value="OZI64546.1"/>
    <property type="molecule type" value="Genomic_DNA"/>
</dbReference>
<sequence length="170" mass="17741">MSTLNDIWLTVVSEFSDIADIKEATVIVLRLGLAVILGAAIGYEREMKGKDAGLRTHMLVSLGAAIFVLVPSASGMQIADMSRVMQGVIAGVGFLGAGAILKQENDRVVKGLTTAASIWIVAAIGVAAGYGREATAVASTLIALFVLAVVNRFEKKIPKDGDAPAKRTNT</sequence>
<dbReference type="Pfam" id="PF02308">
    <property type="entry name" value="MgtC"/>
    <property type="match status" value="1"/>
</dbReference>
<keyword evidence="9" id="KW-0808">Transferase</keyword>
<dbReference type="InterPro" id="IPR049177">
    <property type="entry name" value="MgtC_SapB_SrpB_YhiD_N"/>
</dbReference>
<feature type="transmembrane region" description="Helical" evidence="7">
    <location>
        <begin position="134"/>
        <end position="150"/>
    </location>
</feature>
<evidence type="ECO:0000313" key="10">
    <source>
        <dbReference type="Proteomes" id="UP000216885"/>
    </source>
</evidence>
<evidence type="ECO:0000256" key="7">
    <source>
        <dbReference type="RuleBase" id="RU365041"/>
    </source>
</evidence>
<reference evidence="9 10" key="1">
    <citation type="submission" date="2017-05" db="EMBL/GenBank/DDBJ databases">
        <title>Complete and WGS of Bordetella genogroups.</title>
        <authorList>
            <person name="Spilker T."/>
            <person name="LiPuma J."/>
        </authorList>
    </citation>
    <scope>NUCLEOTIDE SEQUENCE [LARGE SCALE GENOMIC DNA]</scope>
    <source>
        <strain evidence="9 10">AU9919</strain>
    </source>
</reference>
<evidence type="ECO:0000313" key="9">
    <source>
        <dbReference type="EMBL" id="OZI64546.1"/>
    </source>
</evidence>
<organism evidence="9 10">
    <name type="scientific">Bordetella genomosp. 4</name>
    <dbReference type="NCBI Taxonomy" id="463044"/>
    <lineage>
        <taxon>Bacteria</taxon>
        <taxon>Pseudomonadati</taxon>
        <taxon>Pseudomonadota</taxon>
        <taxon>Betaproteobacteria</taxon>
        <taxon>Burkholderiales</taxon>
        <taxon>Alcaligenaceae</taxon>
        <taxon>Bordetella</taxon>
    </lineage>
</organism>
<evidence type="ECO:0000256" key="4">
    <source>
        <dbReference type="ARBA" id="ARBA00022692"/>
    </source>
</evidence>
<keyword evidence="7" id="KW-0997">Cell inner membrane</keyword>
<comment type="similarity">
    <text evidence="2 7">Belongs to the MgtC/SapB family.</text>
</comment>
<feature type="domain" description="MgtC/SapB/SrpB/YhiD N-terminal" evidence="8">
    <location>
        <begin position="31"/>
        <end position="155"/>
    </location>
</feature>
<dbReference type="GO" id="GO:0005886">
    <property type="term" value="C:plasma membrane"/>
    <property type="evidence" value="ECO:0007669"/>
    <property type="project" value="UniProtKB-SubCell"/>
</dbReference>
<keyword evidence="10" id="KW-1185">Reference proteome</keyword>
<keyword evidence="6 7" id="KW-0472">Membrane</keyword>
<keyword evidence="3" id="KW-1003">Cell membrane</keyword>
<dbReference type="AlphaFoldDB" id="A0A261URM4"/>
<comment type="caution">
    <text evidence="9">The sequence shown here is derived from an EMBL/GenBank/DDBJ whole genome shotgun (WGS) entry which is preliminary data.</text>
</comment>
<name>A0A261URM4_9BORD</name>